<organism evidence="2 3">
    <name type="scientific">Oceanospirillum multiglobuliferum</name>
    <dbReference type="NCBI Taxonomy" id="64969"/>
    <lineage>
        <taxon>Bacteria</taxon>
        <taxon>Pseudomonadati</taxon>
        <taxon>Pseudomonadota</taxon>
        <taxon>Gammaproteobacteria</taxon>
        <taxon>Oceanospirillales</taxon>
        <taxon>Oceanospirillaceae</taxon>
        <taxon>Oceanospirillum</taxon>
    </lineage>
</organism>
<protein>
    <recommendedName>
        <fullName evidence="4">PepSY domain-containing protein</fullName>
    </recommendedName>
</protein>
<feature type="transmembrane region" description="Helical" evidence="1">
    <location>
        <begin position="361"/>
        <end position="381"/>
    </location>
</feature>
<keyword evidence="1" id="KW-0812">Transmembrane</keyword>
<evidence type="ECO:0000313" key="2">
    <source>
        <dbReference type="EMBL" id="OPX56180.1"/>
    </source>
</evidence>
<comment type="caution">
    <text evidence="2">The sequence shown here is derived from an EMBL/GenBank/DDBJ whole genome shotgun (WGS) entry which is preliminary data.</text>
</comment>
<gene>
    <name evidence="2" type="ORF">BTE48_04165</name>
</gene>
<proteinExistence type="predicted"/>
<dbReference type="PANTHER" id="PTHR34219">
    <property type="entry name" value="IRON-REGULATED INNER MEMBRANE PROTEIN-RELATED"/>
    <property type="match status" value="1"/>
</dbReference>
<feature type="transmembrane region" description="Helical" evidence="1">
    <location>
        <begin position="208"/>
        <end position="228"/>
    </location>
</feature>
<accession>A0A1V4T8D1</accession>
<sequence length="396" mass="45339">MHQCFGLLLMVILLLSCLTGLLLVFKDEVDYLINRDMMWLAEPESSKISRLSLEQIELQIKQRYPNSRVSWFDLKPAHQRAAIYWLSGQAHLETGQYIAPEHNQIFIDLSTGEILGGRRWGDWRSPLVNLMPLTYQLHYSLMLGVGGAKALGIACLFWLLQMLLGLYLTWPKGRSIGFVQQGYKWLGYWRFRKGRSEFQARYFRHRWLGLWLSPMMLVFVLSGLAFNLKPLYFAVTDLFLNRQTAHLTLASTPFMQHIPMSSDQALQHGRALMVELAAQRDFQIVAPVGLSYSPYSGHYLYRVHSELDVSGDYARTSIWFDALNGEMKAVYIPTGEFAVDSFTSWISALHMAKAGLWSKGFVILSALAVLLLLVSGVRVMVLKAKRHSLWFFVKSC</sequence>
<dbReference type="PANTHER" id="PTHR34219:SF5">
    <property type="entry name" value="BLR4505 PROTEIN"/>
    <property type="match status" value="1"/>
</dbReference>
<keyword evidence="1" id="KW-1133">Transmembrane helix</keyword>
<dbReference type="Pfam" id="PF03929">
    <property type="entry name" value="PepSY_TM"/>
    <property type="match status" value="1"/>
</dbReference>
<evidence type="ECO:0008006" key="4">
    <source>
        <dbReference type="Google" id="ProtNLM"/>
    </source>
</evidence>
<keyword evidence="1" id="KW-0472">Membrane</keyword>
<dbReference type="STRING" id="64969.SAMN02745127_00731"/>
<name>A0A1V4T8D1_9GAMM</name>
<reference evidence="2 3" key="1">
    <citation type="submission" date="2017-01" db="EMBL/GenBank/DDBJ databases">
        <title>Genome Sequencing of a Marine Spirillum, Oceanospirillum multiglobuliferum ATCC 33336, from Japan.</title>
        <authorList>
            <person name="Carney J.G."/>
            <person name="Trachtenberg A.M."/>
            <person name="Rheaume B.A."/>
            <person name="Linnane J.D."/>
            <person name="Pitts N.L."/>
            <person name="Mykles D.L."/>
            <person name="Maclea K.S."/>
        </authorList>
    </citation>
    <scope>NUCLEOTIDE SEQUENCE [LARGE SCALE GENOMIC DNA]</scope>
    <source>
        <strain evidence="2 3">ATCC 33336</strain>
    </source>
</reference>
<evidence type="ECO:0000256" key="1">
    <source>
        <dbReference type="SAM" id="Phobius"/>
    </source>
</evidence>
<keyword evidence="3" id="KW-1185">Reference proteome</keyword>
<dbReference type="AlphaFoldDB" id="A0A1V4T8D1"/>
<evidence type="ECO:0000313" key="3">
    <source>
        <dbReference type="Proteomes" id="UP000191418"/>
    </source>
</evidence>
<dbReference type="EMBL" id="MTSM01000004">
    <property type="protein sequence ID" value="OPX56180.1"/>
    <property type="molecule type" value="Genomic_DNA"/>
</dbReference>
<dbReference type="InterPro" id="IPR005625">
    <property type="entry name" value="PepSY-ass_TM"/>
</dbReference>
<dbReference type="Proteomes" id="UP000191418">
    <property type="component" value="Unassembled WGS sequence"/>
</dbReference>